<dbReference type="Proteomes" id="UP001062846">
    <property type="component" value="Chromosome 2"/>
</dbReference>
<evidence type="ECO:0000313" key="2">
    <source>
        <dbReference type="Proteomes" id="UP001062846"/>
    </source>
</evidence>
<sequence length="122" mass="13606">MKDDPFVFDIKGKSRGNPRVRFVTFGFKVFEINSNEKGKFVENRSLGDNALFLGDNAAVSVDASRFPGIKANCIHYTENLRREGGKDIGIYNKEDGSLRPCYEGAESLNFICPPLLVHPSSF</sequence>
<reference evidence="1" key="1">
    <citation type="submission" date="2022-02" db="EMBL/GenBank/DDBJ databases">
        <title>Plant Genome Project.</title>
        <authorList>
            <person name="Zhang R.-G."/>
        </authorList>
    </citation>
    <scope>NUCLEOTIDE SEQUENCE</scope>
    <source>
        <strain evidence="1">AT1</strain>
    </source>
</reference>
<evidence type="ECO:0000313" key="1">
    <source>
        <dbReference type="EMBL" id="KAI8569445.1"/>
    </source>
</evidence>
<comment type="caution">
    <text evidence="1">The sequence shown here is derived from an EMBL/GenBank/DDBJ whole genome shotgun (WGS) entry which is preliminary data.</text>
</comment>
<accession>A0ACC0PVF0</accession>
<proteinExistence type="predicted"/>
<name>A0ACC0PVF0_RHOML</name>
<protein>
    <submittedName>
        <fullName evidence="1">Uncharacterized protein</fullName>
    </submittedName>
</protein>
<organism evidence="1 2">
    <name type="scientific">Rhododendron molle</name>
    <name type="common">Chinese azalea</name>
    <name type="synonym">Azalea mollis</name>
    <dbReference type="NCBI Taxonomy" id="49168"/>
    <lineage>
        <taxon>Eukaryota</taxon>
        <taxon>Viridiplantae</taxon>
        <taxon>Streptophyta</taxon>
        <taxon>Embryophyta</taxon>
        <taxon>Tracheophyta</taxon>
        <taxon>Spermatophyta</taxon>
        <taxon>Magnoliopsida</taxon>
        <taxon>eudicotyledons</taxon>
        <taxon>Gunneridae</taxon>
        <taxon>Pentapetalae</taxon>
        <taxon>asterids</taxon>
        <taxon>Ericales</taxon>
        <taxon>Ericaceae</taxon>
        <taxon>Ericoideae</taxon>
        <taxon>Rhodoreae</taxon>
        <taxon>Rhododendron</taxon>
    </lineage>
</organism>
<keyword evidence="2" id="KW-1185">Reference proteome</keyword>
<gene>
    <name evidence="1" type="ORF">RHMOL_Rhmol02G0279800</name>
</gene>
<dbReference type="EMBL" id="CM046389">
    <property type="protein sequence ID" value="KAI8569445.1"/>
    <property type="molecule type" value="Genomic_DNA"/>
</dbReference>